<comment type="caution">
    <text evidence="1">The sequence shown here is derived from an EMBL/GenBank/DDBJ whole genome shotgun (WGS) entry which is preliminary data.</text>
</comment>
<organism evidence="1 2">
    <name type="scientific">Pseudomonas prosekii</name>
    <dbReference type="NCBI Taxonomy" id="1148509"/>
    <lineage>
        <taxon>Bacteria</taxon>
        <taxon>Pseudomonadati</taxon>
        <taxon>Pseudomonadota</taxon>
        <taxon>Gammaproteobacteria</taxon>
        <taxon>Pseudomonadales</taxon>
        <taxon>Pseudomonadaceae</taxon>
        <taxon>Pseudomonas</taxon>
    </lineage>
</organism>
<dbReference type="EMBL" id="QFAW01000042">
    <property type="protein sequence ID" value="PWE40633.1"/>
    <property type="molecule type" value="Genomic_DNA"/>
</dbReference>
<evidence type="ECO:0000313" key="2">
    <source>
        <dbReference type="Proteomes" id="UP000245056"/>
    </source>
</evidence>
<dbReference type="Proteomes" id="UP000245056">
    <property type="component" value="Unassembled WGS sequence"/>
</dbReference>
<proteinExistence type="predicted"/>
<reference evidence="1 2" key="1">
    <citation type="submission" date="2018-05" db="EMBL/GenBank/DDBJ databases">
        <title>Genome sequences of two Antarctic strains of Pseudomonas prosekii: insights into adaptation to extreme conditions.</title>
        <authorList>
            <person name="Snopkova K."/>
            <person name="Dufkova K."/>
            <person name="Cejkova D."/>
            <person name="Sedlacek I."/>
            <person name="Smajs D."/>
        </authorList>
    </citation>
    <scope>NUCLEOTIDE SEQUENCE [LARGE SCALE GENOMIC DNA]</scope>
    <source>
        <strain evidence="1 2">P2673</strain>
    </source>
</reference>
<evidence type="ECO:0000313" key="1">
    <source>
        <dbReference type="EMBL" id="PWE40633.1"/>
    </source>
</evidence>
<sequence>MWRGGSPPLGCEAAPDRQTRFIGQTAFAGFTTASQPNGAVRRFAKPPRHRFTGSCWIFVRIK</sequence>
<dbReference type="OrthoDB" id="7030885at2"/>
<accession>A0A2U2D2I6</accession>
<gene>
    <name evidence="1" type="ORF">C9I49_23205</name>
</gene>
<name>A0A2U2D2I6_9PSED</name>
<protein>
    <submittedName>
        <fullName evidence="1">Uncharacterized protein</fullName>
    </submittedName>
</protein>
<dbReference type="AlphaFoldDB" id="A0A2U2D2I6"/>